<evidence type="ECO:0000256" key="3">
    <source>
        <dbReference type="SAM" id="SignalP"/>
    </source>
</evidence>
<evidence type="ECO:0008006" key="6">
    <source>
        <dbReference type="Google" id="ProtNLM"/>
    </source>
</evidence>
<feature type="region of interest" description="Disordered" evidence="1">
    <location>
        <begin position="190"/>
        <end position="251"/>
    </location>
</feature>
<keyword evidence="2" id="KW-0472">Membrane</keyword>
<sequence length="251" mass="26884">MAHSLRFASAAAFAACVSMAAAPLAGAEMPVPAAPLAVTATGAFEPDNVNAQNHRRWYRRDRVDAGDVIGAVVVLGAIAAVASAASNASRRDRDYRYPQRYPYPDRDYRYDYRSRADEGRFGDSRGLDRAVDMCAREVERNARIESIDGANRTGAGWDVTGRLRTGDAFRCSIGNDGRIEGLEYGGPADLGRDPIGSAEPAAGQWDEGRYAAARAKRDGAPDYPGGPLPAEDQPGANDDRYQTAEAPDFPG</sequence>
<reference evidence="4" key="1">
    <citation type="submission" date="2022-09" db="EMBL/GenBank/DDBJ databases">
        <title>The genome sequence of Tsuneonella sp. YG55.</title>
        <authorList>
            <person name="Liu Y."/>
        </authorList>
    </citation>
    <scope>NUCLEOTIDE SEQUENCE</scope>
    <source>
        <strain evidence="4">YG55</strain>
    </source>
</reference>
<proteinExistence type="predicted"/>
<gene>
    <name evidence="4" type="ORF">N0B51_08990</name>
</gene>
<feature type="signal peptide" evidence="3">
    <location>
        <begin position="1"/>
        <end position="20"/>
    </location>
</feature>
<comment type="caution">
    <text evidence="4">The sequence shown here is derived from an EMBL/GenBank/DDBJ whole genome shotgun (WGS) entry which is preliminary data.</text>
</comment>
<keyword evidence="3" id="KW-0732">Signal</keyword>
<keyword evidence="2" id="KW-0812">Transmembrane</keyword>
<protein>
    <recommendedName>
        <fullName evidence="6">17 kDa surface antigen</fullName>
    </recommendedName>
</protein>
<evidence type="ECO:0000313" key="5">
    <source>
        <dbReference type="Proteomes" id="UP001142648"/>
    </source>
</evidence>
<accession>A0A9X2W1L6</accession>
<dbReference type="AlphaFoldDB" id="A0A9X2W1L6"/>
<evidence type="ECO:0000256" key="1">
    <source>
        <dbReference type="SAM" id="MobiDB-lite"/>
    </source>
</evidence>
<dbReference type="Proteomes" id="UP001142648">
    <property type="component" value="Unassembled WGS sequence"/>
</dbReference>
<name>A0A9X2W1L6_9SPHN</name>
<feature type="chain" id="PRO_5040867538" description="17 kDa surface antigen" evidence="3">
    <location>
        <begin position="21"/>
        <end position="251"/>
    </location>
</feature>
<organism evidence="4 5">
    <name type="scientific">Tsuneonella litorea</name>
    <dbReference type="NCBI Taxonomy" id="2976475"/>
    <lineage>
        <taxon>Bacteria</taxon>
        <taxon>Pseudomonadati</taxon>
        <taxon>Pseudomonadota</taxon>
        <taxon>Alphaproteobacteria</taxon>
        <taxon>Sphingomonadales</taxon>
        <taxon>Erythrobacteraceae</taxon>
        <taxon>Tsuneonella</taxon>
    </lineage>
</organism>
<feature type="transmembrane region" description="Helical" evidence="2">
    <location>
        <begin position="68"/>
        <end position="88"/>
    </location>
</feature>
<dbReference type="EMBL" id="JAOAMV010000004">
    <property type="protein sequence ID" value="MCT2559116.1"/>
    <property type="molecule type" value="Genomic_DNA"/>
</dbReference>
<evidence type="ECO:0000313" key="4">
    <source>
        <dbReference type="EMBL" id="MCT2559116.1"/>
    </source>
</evidence>
<keyword evidence="2" id="KW-1133">Transmembrane helix</keyword>
<keyword evidence="5" id="KW-1185">Reference proteome</keyword>
<evidence type="ECO:0000256" key="2">
    <source>
        <dbReference type="SAM" id="Phobius"/>
    </source>
</evidence>
<dbReference type="RefSeq" id="WP_259961989.1">
    <property type="nucleotide sequence ID" value="NZ_JAOAMV010000004.1"/>
</dbReference>